<keyword evidence="4 7" id="KW-1133">Transmembrane helix</keyword>
<dbReference type="Gene3D" id="1.10.3470.10">
    <property type="entry name" value="ABC transporter involved in vitamin B12 uptake, BtuC"/>
    <property type="match status" value="1"/>
</dbReference>
<evidence type="ECO:0000256" key="6">
    <source>
        <dbReference type="RuleBase" id="RU003943"/>
    </source>
</evidence>
<dbReference type="GO" id="GO:0010043">
    <property type="term" value="P:response to zinc ion"/>
    <property type="evidence" value="ECO:0007669"/>
    <property type="project" value="TreeGrafter"/>
</dbReference>
<feature type="transmembrane region" description="Helical" evidence="7">
    <location>
        <begin position="124"/>
        <end position="151"/>
    </location>
</feature>
<gene>
    <name evidence="8" type="ORF">KL86DPRO_10201</name>
</gene>
<dbReference type="InterPro" id="IPR001626">
    <property type="entry name" value="ABC_TroCD"/>
</dbReference>
<dbReference type="AlphaFoldDB" id="A0A212IWD9"/>
<sequence length="268" mass="27712">MSVLAYPFMQHAVLAALLCSIACGIIGSLVILNRLSYLAGAVAHAAYGGIGIAFIAGLPVLPCTMGFSLASSLVMAKTMIKNGDIAPGQTADTAMGILWAGGMALGIILIDLSPGYAGDLMGFLFGSILAVPVENLVFMAALDLALLGMLYRYGQGLTAVTLDPEFSRARGLPVTGLFYLLVGMTAVAVVMLLQIVGLILVIALLTIPPYMGRRMTRSLPGMMLASSLLCFAFCLGGVAVAYVFDLSPGAVIIAVATAAYGAQLLLKR</sequence>
<dbReference type="EMBL" id="FLUQ01000001">
    <property type="protein sequence ID" value="SBV91494.1"/>
    <property type="molecule type" value="Genomic_DNA"/>
</dbReference>
<organism evidence="8">
    <name type="scientific">uncultured delta proteobacterium</name>
    <dbReference type="NCBI Taxonomy" id="34034"/>
    <lineage>
        <taxon>Bacteria</taxon>
        <taxon>Deltaproteobacteria</taxon>
        <taxon>environmental samples</taxon>
    </lineage>
</organism>
<feature type="transmembrane region" description="Helical" evidence="7">
    <location>
        <begin position="45"/>
        <end position="74"/>
    </location>
</feature>
<dbReference type="Pfam" id="PF00950">
    <property type="entry name" value="ABC-3"/>
    <property type="match status" value="1"/>
</dbReference>
<comment type="subcellular location">
    <subcellularLocation>
        <location evidence="6">Cell membrane</location>
        <topology evidence="6">Multi-pass membrane protein</topology>
    </subcellularLocation>
    <subcellularLocation>
        <location evidence="1">Membrane</location>
        <topology evidence="1">Multi-pass membrane protein</topology>
    </subcellularLocation>
</comment>
<feature type="transmembrane region" description="Helical" evidence="7">
    <location>
        <begin position="12"/>
        <end position="33"/>
    </location>
</feature>
<comment type="similarity">
    <text evidence="2 6">Belongs to the ABC-3 integral membrane protein family.</text>
</comment>
<feature type="transmembrane region" description="Helical" evidence="7">
    <location>
        <begin position="250"/>
        <end position="266"/>
    </location>
</feature>
<accession>A0A212IWD9</accession>
<evidence type="ECO:0000256" key="3">
    <source>
        <dbReference type="ARBA" id="ARBA00022692"/>
    </source>
</evidence>
<evidence type="ECO:0000256" key="4">
    <source>
        <dbReference type="ARBA" id="ARBA00022989"/>
    </source>
</evidence>
<evidence type="ECO:0008006" key="9">
    <source>
        <dbReference type="Google" id="ProtNLM"/>
    </source>
</evidence>
<keyword evidence="6" id="KW-0813">Transport</keyword>
<evidence type="ECO:0000313" key="8">
    <source>
        <dbReference type="EMBL" id="SBV91494.1"/>
    </source>
</evidence>
<evidence type="ECO:0000256" key="2">
    <source>
        <dbReference type="ARBA" id="ARBA00008034"/>
    </source>
</evidence>
<dbReference type="GO" id="GO:0055085">
    <property type="term" value="P:transmembrane transport"/>
    <property type="evidence" value="ECO:0007669"/>
    <property type="project" value="InterPro"/>
</dbReference>
<evidence type="ECO:0000256" key="1">
    <source>
        <dbReference type="ARBA" id="ARBA00004141"/>
    </source>
</evidence>
<dbReference type="GO" id="GO:0043190">
    <property type="term" value="C:ATP-binding cassette (ABC) transporter complex"/>
    <property type="evidence" value="ECO:0007669"/>
    <property type="project" value="InterPro"/>
</dbReference>
<reference evidence="8" key="1">
    <citation type="submission" date="2016-04" db="EMBL/GenBank/DDBJ databases">
        <authorList>
            <person name="Evans L.H."/>
            <person name="Alamgir A."/>
            <person name="Owens N."/>
            <person name="Weber N.D."/>
            <person name="Virtaneva K."/>
            <person name="Barbian K."/>
            <person name="Babar A."/>
            <person name="Rosenke K."/>
        </authorList>
    </citation>
    <scope>NUCLEOTIDE SEQUENCE</scope>
    <source>
        <strain evidence="8">86</strain>
    </source>
</reference>
<feature type="transmembrane region" description="Helical" evidence="7">
    <location>
        <begin position="219"/>
        <end position="244"/>
    </location>
</feature>
<dbReference type="PANTHER" id="PTHR30477">
    <property type="entry name" value="ABC-TRANSPORTER METAL-BINDING PROTEIN"/>
    <property type="match status" value="1"/>
</dbReference>
<protein>
    <recommendedName>
        <fullName evidence="9">ABC-3 protein</fullName>
    </recommendedName>
</protein>
<name>A0A212IWD9_9DELT</name>
<dbReference type="PANTHER" id="PTHR30477:SF18">
    <property type="entry name" value="METAL TRANSPORT SYSTEM MEMBRANE PROTEIN CT_417-RELATED"/>
    <property type="match status" value="1"/>
</dbReference>
<dbReference type="InterPro" id="IPR037294">
    <property type="entry name" value="ABC_BtuC-like"/>
</dbReference>
<dbReference type="SUPFAM" id="SSF81345">
    <property type="entry name" value="ABC transporter involved in vitamin B12 uptake, BtuC"/>
    <property type="match status" value="1"/>
</dbReference>
<keyword evidence="3 6" id="KW-0812">Transmembrane</keyword>
<evidence type="ECO:0000256" key="7">
    <source>
        <dbReference type="SAM" id="Phobius"/>
    </source>
</evidence>
<proteinExistence type="inferred from homology"/>
<keyword evidence="5 7" id="KW-0472">Membrane</keyword>
<feature type="transmembrane region" description="Helical" evidence="7">
    <location>
        <begin position="94"/>
        <end position="112"/>
    </location>
</feature>
<feature type="transmembrane region" description="Helical" evidence="7">
    <location>
        <begin position="177"/>
        <end position="207"/>
    </location>
</feature>
<evidence type="ECO:0000256" key="5">
    <source>
        <dbReference type="ARBA" id="ARBA00023136"/>
    </source>
</evidence>